<dbReference type="EMBL" id="KN832878">
    <property type="protein sequence ID" value="KIM99527.1"/>
    <property type="molecule type" value="Genomic_DNA"/>
</dbReference>
<proteinExistence type="predicted"/>
<evidence type="ECO:0000256" key="1">
    <source>
        <dbReference type="SAM" id="MobiDB-lite"/>
    </source>
</evidence>
<dbReference type="HOGENOM" id="CLU_2543160_0_0_1"/>
<feature type="compositionally biased region" description="Basic and acidic residues" evidence="1">
    <location>
        <begin position="74"/>
        <end position="83"/>
    </location>
</feature>
<evidence type="ECO:0000313" key="2">
    <source>
        <dbReference type="EMBL" id="KIM99527.1"/>
    </source>
</evidence>
<accession>A0A0C3DC58</accession>
<keyword evidence="3" id="KW-1185">Reference proteome</keyword>
<gene>
    <name evidence="2" type="ORF">OIDMADRAFT_19666</name>
</gene>
<dbReference type="InParanoid" id="A0A0C3DC58"/>
<feature type="region of interest" description="Disordered" evidence="1">
    <location>
        <begin position="60"/>
        <end position="83"/>
    </location>
</feature>
<protein>
    <submittedName>
        <fullName evidence="2">Uncharacterized protein</fullName>
    </submittedName>
</protein>
<organism evidence="2 3">
    <name type="scientific">Oidiodendron maius (strain Zn)</name>
    <dbReference type="NCBI Taxonomy" id="913774"/>
    <lineage>
        <taxon>Eukaryota</taxon>
        <taxon>Fungi</taxon>
        <taxon>Dikarya</taxon>
        <taxon>Ascomycota</taxon>
        <taxon>Pezizomycotina</taxon>
        <taxon>Leotiomycetes</taxon>
        <taxon>Leotiomycetes incertae sedis</taxon>
        <taxon>Myxotrichaceae</taxon>
        <taxon>Oidiodendron</taxon>
    </lineage>
</organism>
<name>A0A0C3DC58_OIDMZ</name>
<reference evidence="3" key="2">
    <citation type="submission" date="2015-01" db="EMBL/GenBank/DDBJ databases">
        <title>Evolutionary Origins and Diversification of the Mycorrhizal Mutualists.</title>
        <authorList>
            <consortium name="DOE Joint Genome Institute"/>
            <consortium name="Mycorrhizal Genomics Consortium"/>
            <person name="Kohler A."/>
            <person name="Kuo A."/>
            <person name="Nagy L.G."/>
            <person name="Floudas D."/>
            <person name="Copeland A."/>
            <person name="Barry K.W."/>
            <person name="Cichocki N."/>
            <person name="Veneault-Fourrey C."/>
            <person name="LaButti K."/>
            <person name="Lindquist E.A."/>
            <person name="Lipzen A."/>
            <person name="Lundell T."/>
            <person name="Morin E."/>
            <person name="Murat C."/>
            <person name="Riley R."/>
            <person name="Ohm R."/>
            <person name="Sun H."/>
            <person name="Tunlid A."/>
            <person name="Henrissat B."/>
            <person name="Grigoriev I.V."/>
            <person name="Hibbett D.S."/>
            <person name="Martin F."/>
        </authorList>
    </citation>
    <scope>NUCLEOTIDE SEQUENCE [LARGE SCALE GENOMIC DNA]</scope>
    <source>
        <strain evidence="3">Zn</strain>
    </source>
</reference>
<dbReference type="Proteomes" id="UP000054321">
    <property type="component" value="Unassembled WGS sequence"/>
</dbReference>
<reference evidence="2 3" key="1">
    <citation type="submission" date="2014-04" db="EMBL/GenBank/DDBJ databases">
        <authorList>
            <consortium name="DOE Joint Genome Institute"/>
            <person name="Kuo A."/>
            <person name="Martino E."/>
            <person name="Perotto S."/>
            <person name="Kohler A."/>
            <person name="Nagy L.G."/>
            <person name="Floudas D."/>
            <person name="Copeland A."/>
            <person name="Barry K.W."/>
            <person name="Cichocki N."/>
            <person name="Veneault-Fourrey C."/>
            <person name="LaButti K."/>
            <person name="Lindquist E.A."/>
            <person name="Lipzen A."/>
            <person name="Lundell T."/>
            <person name="Morin E."/>
            <person name="Murat C."/>
            <person name="Sun H."/>
            <person name="Tunlid A."/>
            <person name="Henrissat B."/>
            <person name="Grigoriev I.V."/>
            <person name="Hibbett D.S."/>
            <person name="Martin F."/>
            <person name="Nordberg H.P."/>
            <person name="Cantor M.N."/>
            <person name="Hua S.X."/>
        </authorList>
    </citation>
    <scope>NUCLEOTIDE SEQUENCE [LARGE SCALE GENOMIC DNA]</scope>
    <source>
        <strain evidence="2 3">Zn</strain>
    </source>
</reference>
<evidence type="ECO:0000313" key="3">
    <source>
        <dbReference type="Proteomes" id="UP000054321"/>
    </source>
</evidence>
<dbReference type="AlphaFoldDB" id="A0A0C3DC58"/>
<sequence>MSIAKRTLREDAIPPCRLARVNILNPIVNGTKLPALPIEEAKSGHENMSPFLTEDHDVEHCENVNSEEGELKDEEQWSHHYTP</sequence>